<name>A0AC34R6Z8_9BILA</name>
<organism evidence="1 2">
    <name type="scientific">Panagrolaimus sp. JU765</name>
    <dbReference type="NCBI Taxonomy" id="591449"/>
    <lineage>
        <taxon>Eukaryota</taxon>
        <taxon>Metazoa</taxon>
        <taxon>Ecdysozoa</taxon>
        <taxon>Nematoda</taxon>
        <taxon>Chromadorea</taxon>
        <taxon>Rhabditida</taxon>
        <taxon>Tylenchina</taxon>
        <taxon>Panagrolaimomorpha</taxon>
        <taxon>Panagrolaimoidea</taxon>
        <taxon>Panagrolaimidae</taxon>
        <taxon>Panagrolaimus</taxon>
    </lineage>
</organism>
<sequence length="367" mass="41548">MALWVDKYRPTDLNKLSYHKELAENLSQLVQAGSFPHLLFYGPDGAGKSTRIRCLLKKLYAGKSTRIRCLLKKLYGSGIEHVRMEYKNFETASGKKLELMVLSSLYHIEITPSDVGIHDRIVVQEVIKQMAQAQQINSESQKPFKVVILMEADNLTRDAQHALRRTMEKYAGTCKIILCCNSVSKVIEPLRSRCMVVRIAAPTEVDMKACLNLIAIQENLELSDQFLSAVYDRSAGNLRRAIMLLEATVAQNGQKLINTRVVEPDWQVYLRETAAQILRQQSAESLVKVRSRIYECLSRCIPTSVIFEELLDALLPHCDAAIRKSVIDAAAHFEHTSRLGSKDIYHLDAFIATFMSIYKDFLSTGKH</sequence>
<evidence type="ECO:0000313" key="2">
    <source>
        <dbReference type="WBParaSite" id="JU765_v2.g3895.t1"/>
    </source>
</evidence>
<dbReference type="Proteomes" id="UP000887576">
    <property type="component" value="Unplaced"/>
</dbReference>
<reference evidence="2" key="1">
    <citation type="submission" date="2022-11" db="UniProtKB">
        <authorList>
            <consortium name="WormBaseParasite"/>
        </authorList>
    </citation>
    <scope>IDENTIFICATION</scope>
</reference>
<accession>A0AC34R6Z8</accession>
<proteinExistence type="predicted"/>
<evidence type="ECO:0000313" key="1">
    <source>
        <dbReference type="Proteomes" id="UP000887576"/>
    </source>
</evidence>
<protein>
    <submittedName>
        <fullName evidence="2">AAA+ ATPase domain-containing protein</fullName>
    </submittedName>
</protein>
<dbReference type="WBParaSite" id="JU765_v2.g3895.t1">
    <property type="protein sequence ID" value="JU765_v2.g3895.t1"/>
    <property type="gene ID" value="JU765_v2.g3895"/>
</dbReference>